<gene>
    <name evidence="5" type="ORF">C24_LOCUS3475</name>
</gene>
<sequence length="197" mass="22484">MSTMFNALHEILNEEPLAVPPPPSRGGYSYFHISTTEMDLQRMFNFMTGSEDLKDDISVLDTGTLVDGIFFDLDDPYYRDELMDIVSNNALLLSNDAYGNFVVQHVLKLHDSRCTGDIPMATIVLDLLACKTEMLIRLARSEYENFVVCKLLELTNDMLTADLFYSLVNKLRPYRFLLHRFPESKIATILGSMRVPN</sequence>
<dbReference type="InterPro" id="IPR011989">
    <property type="entry name" value="ARM-like"/>
</dbReference>
<proteinExistence type="predicted"/>
<reference evidence="5 6" key="1">
    <citation type="submission" date="2019-12" db="EMBL/GenBank/DDBJ databases">
        <authorList>
            <person name="Jiao W.-B."/>
            <person name="Schneeberger K."/>
        </authorList>
    </citation>
    <scope>NUCLEOTIDE SEQUENCE [LARGE SCALE GENOMIC DNA]</scope>
    <source>
        <strain evidence="6">cv. C24</strain>
    </source>
</reference>
<evidence type="ECO:0008006" key="7">
    <source>
        <dbReference type="Google" id="ProtNLM"/>
    </source>
</evidence>
<dbReference type="PROSITE" id="PS50302">
    <property type="entry name" value="PUM"/>
    <property type="match status" value="1"/>
</dbReference>
<keyword evidence="2" id="KW-0810">Translation regulation</keyword>
<dbReference type="OrthoDB" id="668540at2759"/>
<keyword evidence="1" id="KW-0677">Repeat</keyword>
<keyword evidence="3" id="KW-0694">RNA-binding</keyword>
<dbReference type="Proteomes" id="UP000434276">
    <property type="component" value="Unassembled WGS sequence"/>
</dbReference>
<evidence type="ECO:0000313" key="6">
    <source>
        <dbReference type="Proteomes" id="UP000434276"/>
    </source>
</evidence>
<dbReference type="InterPro" id="IPR016024">
    <property type="entry name" value="ARM-type_fold"/>
</dbReference>
<feature type="repeat" description="Pumilio" evidence="4">
    <location>
        <begin position="84"/>
        <end position="126"/>
    </location>
</feature>
<dbReference type="AlphaFoldDB" id="A0A5S9WLW6"/>
<accession>A0A5S9WLW6</accession>
<dbReference type="GO" id="GO:0003723">
    <property type="term" value="F:RNA binding"/>
    <property type="evidence" value="ECO:0007669"/>
    <property type="project" value="UniProtKB-KW"/>
</dbReference>
<dbReference type="ExpressionAtlas" id="A0A5S9WLW6">
    <property type="expression patterns" value="differential"/>
</dbReference>
<dbReference type="EMBL" id="CACSHJ010000087">
    <property type="protein sequence ID" value="CAA0268432.1"/>
    <property type="molecule type" value="Genomic_DNA"/>
</dbReference>
<evidence type="ECO:0000256" key="2">
    <source>
        <dbReference type="ARBA" id="ARBA00022845"/>
    </source>
</evidence>
<evidence type="ECO:0000256" key="4">
    <source>
        <dbReference type="PROSITE-ProRule" id="PRU00317"/>
    </source>
</evidence>
<organism evidence="5 6">
    <name type="scientific">Arabidopsis thaliana</name>
    <name type="common">Mouse-ear cress</name>
    <dbReference type="NCBI Taxonomy" id="3702"/>
    <lineage>
        <taxon>Eukaryota</taxon>
        <taxon>Viridiplantae</taxon>
        <taxon>Streptophyta</taxon>
        <taxon>Embryophyta</taxon>
        <taxon>Tracheophyta</taxon>
        <taxon>Spermatophyta</taxon>
        <taxon>Magnoliopsida</taxon>
        <taxon>eudicotyledons</taxon>
        <taxon>Gunneridae</taxon>
        <taxon>Pentapetalae</taxon>
        <taxon>rosids</taxon>
        <taxon>malvids</taxon>
        <taxon>Brassicales</taxon>
        <taxon>Brassicaceae</taxon>
        <taxon>Camelineae</taxon>
        <taxon>Arabidopsis</taxon>
    </lineage>
</organism>
<name>A0A5S9WLW6_ARATH</name>
<evidence type="ECO:0000256" key="3">
    <source>
        <dbReference type="ARBA" id="ARBA00022884"/>
    </source>
</evidence>
<dbReference type="InterPro" id="IPR001313">
    <property type="entry name" value="Pumilio_RNA-bd_rpt"/>
</dbReference>
<dbReference type="Gene3D" id="1.25.10.10">
    <property type="entry name" value="Leucine-rich Repeat Variant"/>
    <property type="match status" value="1"/>
</dbReference>
<dbReference type="GO" id="GO:0006417">
    <property type="term" value="P:regulation of translation"/>
    <property type="evidence" value="ECO:0007669"/>
    <property type="project" value="UniProtKB-KW"/>
</dbReference>
<dbReference type="SUPFAM" id="SSF48371">
    <property type="entry name" value="ARM repeat"/>
    <property type="match status" value="1"/>
</dbReference>
<protein>
    <recommendedName>
        <fullName evidence="7">PUM-HD domain-containing protein</fullName>
    </recommendedName>
</protein>
<evidence type="ECO:0000256" key="1">
    <source>
        <dbReference type="ARBA" id="ARBA00022737"/>
    </source>
</evidence>
<evidence type="ECO:0000313" key="5">
    <source>
        <dbReference type="EMBL" id="CAA0268432.1"/>
    </source>
</evidence>